<evidence type="ECO:0000313" key="1">
    <source>
        <dbReference type="EMBL" id="MFC7126734.1"/>
    </source>
</evidence>
<dbReference type="EMBL" id="JBHSZQ010000047">
    <property type="protein sequence ID" value="MFC7126734.1"/>
    <property type="molecule type" value="Genomic_DNA"/>
</dbReference>
<accession>A0ABD5XA43</accession>
<dbReference type="AlphaFoldDB" id="A0ABD5XA43"/>
<proteinExistence type="predicted"/>
<reference evidence="1 2" key="1">
    <citation type="journal article" date="2014" name="Int. J. Syst. Evol. Microbiol.">
        <title>Complete genome sequence of Corynebacterium casei LMG S-19264T (=DSM 44701T), isolated from a smear-ripened cheese.</title>
        <authorList>
            <consortium name="US DOE Joint Genome Institute (JGI-PGF)"/>
            <person name="Walter F."/>
            <person name="Albersmeier A."/>
            <person name="Kalinowski J."/>
            <person name="Ruckert C."/>
        </authorList>
    </citation>
    <scope>NUCLEOTIDE SEQUENCE [LARGE SCALE GENOMIC DNA]</scope>
    <source>
        <strain evidence="1 2">CGMCC 4.7215</strain>
    </source>
</reference>
<gene>
    <name evidence="1" type="ORF">ACFQJ7_11980</name>
</gene>
<comment type="caution">
    <text evidence="1">The sequence shown here is derived from an EMBL/GenBank/DDBJ whole genome shotgun (WGS) entry which is preliminary data.</text>
</comment>
<name>A0ABD5XA43_9EURY</name>
<protein>
    <submittedName>
        <fullName evidence="1">Uncharacterized protein</fullName>
    </submittedName>
</protein>
<organism evidence="1 2">
    <name type="scientific">Halovenus rubra</name>
    <dbReference type="NCBI Taxonomy" id="869890"/>
    <lineage>
        <taxon>Archaea</taxon>
        <taxon>Methanobacteriati</taxon>
        <taxon>Methanobacteriota</taxon>
        <taxon>Stenosarchaea group</taxon>
        <taxon>Halobacteria</taxon>
        <taxon>Halobacteriales</taxon>
        <taxon>Haloarculaceae</taxon>
        <taxon>Halovenus</taxon>
    </lineage>
</organism>
<evidence type="ECO:0000313" key="2">
    <source>
        <dbReference type="Proteomes" id="UP001596414"/>
    </source>
</evidence>
<dbReference type="Proteomes" id="UP001596414">
    <property type="component" value="Unassembled WGS sequence"/>
</dbReference>
<dbReference type="RefSeq" id="WP_267637451.1">
    <property type="nucleotide sequence ID" value="NZ_JAODIY010000009.1"/>
</dbReference>
<sequence>MDAFAALNDGVLVVTSLQEAPTACEQLVGYSVDCLAVYCLTDGGGSWTELEGLTELPSTDSARSRHRVDIEWPKKYESMTGCGIAVLES</sequence>